<evidence type="ECO:0000256" key="5">
    <source>
        <dbReference type="ARBA" id="ARBA00022679"/>
    </source>
</evidence>
<evidence type="ECO:0000256" key="9">
    <source>
        <dbReference type="ARBA" id="ARBA00022786"/>
    </source>
</evidence>
<dbReference type="GO" id="GO:0061630">
    <property type="term" value="F:ubiquitin protein ligase activity"/>
    <property type="evidence" value="ECO:0007669"/>
    <property type="project" value="UniProtKB-EC"/>
</dbReference>
<evidence type="ECO:0000256" key="7">
    <source>
        <dbReference type="ARBA" id="ARBA00022723"/>
    </source>
</evidence>
<comment type="subcellular location">
    <subcellularLocation>
        <location evidence="2">Membrane</location>
        <topology evidence="2">Single-pass membrane protein</topology>
    </subcellularLocation>
</comment>
<dbReference type="Gene3D" id="3.30.40.10">
    <property type="entry name" value="Zinc/RING finger domain, C3HC4 (zinc finger)"/>
    <property type="match status" value="1"/>
</dbReference>
<evidence type="ECO:0000256" key="11">
    <source>
        <dbReference type="ARBA" id="ARBA00022989"/>
    </source>
</evidence>
<keyword evidence="5" id="KW-0808">Transferase</keyword>
<dbReference type="SUPFAM" id="SSF57850">
    <property type="entry name" value="RING/U-box"/>
    <property type="match status" value="1"/>
</dbReference>
<proteinExistence type="inferred from homology"/>
<keyword evidence="12 15" id="KW-0472">Membrane</keyword>
<evidence type="ECO:0000256" key="13">
    <source>
        <dbReference type="ARBA" id="ARBA00024209"/>
    </source>
</evidence>
<dbReference type="AlphaFoldDB" id="A0AAW1M7M9"/>
<evidence type="ECO:0000256" key="4">
    <source>
        <dbReference type="ARBA" id="ARBA00012483"/>
    </source>
</evidence>
<dbReference type="InterPro" id="IPR001841">
    <property type="entry name" value="Znf_RING"/>
</dbReference>
<name>A0AAW1M7M9_SAPOF</name>
<comment type="similarity">
    <text evidence="13">Belongs to the RING-type zinc finger family. ATL subfamily.</text>
</comment>
<keyword evidence="9" id="KW-0833">Ubl conjugation pathway</keyword>
<evidence type="ECO:0000256" key="10">
    <source>
        <dbReference type="ARBA" id="ARBA00022833"/>
    </source>
</evidence>
<keyword evidence="18" id="KW-1185">Reference proteome</keyword>
<gene>
    <name evidence="17" type="ORF">RND81_03G165000</name>
</gene>
<keyword evidence="8 14" id="KW-0863">Zinc-finger</keyword>
<dbReference type="InterPro" id="IPR044600">
    <property type="entry name" value="ATL1/ATL16-like"/>
</dbReference>
<keyword evidence="10" id="KW-0862">Zinc</keyword>
<evidence type="ECO:0000256" key="8">
    <source>
        <dbReference type="ARBA" id="ARBA00022771"/>
    </source>
</evidence>
<sequence>MAFSGYRRHLNHLPPPPSPPLTTSKHSSNLLNLHYTEEFDDKNFQIKNQTLFYIFILFALTLLITLIILYARWFFRFRHLHTTSSAANAPHAPPSCAKGLDSAFIKAMPIILHQGIDVCDRDDDVECCICLGVFEEGDKVKVLNECQHRFHSDCVDRWLGGQATCPLCRVSIGPLPLLSDLELAEV</sequence>
<evidence type="ECO:0000256" key="1">
    <source>
        <dbReference type="ARBA" id="ARBA00000900"/>
    </source>
</evidence>
<feature type="transmembrane region" description="Helical" evidence="15">
    <location>
        <begin position="51"/>
        <end position="71"/>
    </location>
</feature>
<dbReference type="InterPro" id="IPR013083">
    <property type="entry name" value="Znf_RING/FYVE/PHD"/>
</dbReference>
<dbReference type="Pfam" id="PF13639">
    <property type="entry name" value="zf-RING_2"/>
    <property type="match status" value="1"/>
</dbReference>
<comment type="catalytic activity">
    <reaction evidence="1">
        <text>S-ubiquitinyl-[E2 ubiquitin-conjugating enzyme]-L-cysteine + [acceptor protein]-L-lysine = [E2 ubiquitin-conjugating enzyme]-L-cysteine + N(6)-ubiquitinyl-[acceptor protein]-L-lysine.</text>
        <dbReference type="EC" id="2.3.2.27"/>
    </reaction>
</comment>
<evidence type="ECO:0000256" key="15">
    <source>
        <dbReference type="SAM" id="Phobius"/>
    </source>
</evidence>
<dbReference type="PROSITE" id="PS50089">
    <property type="entry name" value="ZF_RING_2"/>
    <property type="match status" value="1"/>
</dbReference>
<keyword evidence="6 15" id="KW-0812">Transmembrane</keyword>
<evidence type="ECO:0000256" key="14">
    <source>
        <dbReference type="PROSITE-ProRule" id="PRU00175"/>
    </source>
</evidence>
<dbReference type="PANTHER" id="PTHR46913">
    <property type="entry name" value="RING-H2 FINGER PROTEIN ATL16"/>
    <property type="match status" value="1"/>
</dbReference>
<comment type="caution">
    <text evidence="17">The sequence shown here is derived from an EMBL/GenBank/DDBJ whole genome shotgun (WGS) entry which is preliminary data.</text>
</comment>
<dbReference type="EMBL" id="JBDFQZ010000003">
    <property type="protein sequence ID" value="KAK9742336.1"/>
    <property type="molecule type" value="Genomic_DNA"/>
</dbReference>
<dbReference type="EC" id="2.3.2.27" evidence="4"/>
<evidence type="ECO:0000313" key="18">
    <source>
        <dbReference type="Proteomes" id="UP001443914"/>
    </source>
</evidence>
<evidence type="ECO:0000259" key="16">
    <source>
        <dbReference type="PROSITE" id="PS50089"/>
    </source>
</evidence>
<dbReference type="GO" id="GO:0008270">
    <property type="term" value="F:zinc ion binding"/>
    <property type="evidence" value="ECO:0007669"/>
    <property type="project" value="UniProtKB-KW"/>
</dbReference>
<reference evidence="17" key="1">
    <citation type="submission" date="2024-03" db="EMBL/GenBank/DDBJ databases">
        <title>WGS assembly of Saponaria officinalis var. Norfolk2.</title>
        <authorList>
            <person name="Jenkins J."/>
            <person name="Shu S."/>
            <person name="Grimwood J."/>
            <person name="Barry K."/>
            <person name="Goodstein D."/>
            <person name="Schmutz J."/>
            <person name="Leebens-Mack J."/>
            <person name="Osbourn A."/>
        </authorList>
    </citation>
    <scope>NUCLEOTIDE SEQUENCE [LARGE SCALE GENOMIC DNA]</scope>
    <source>
        <strain evidence="17">JIC</strain>
    </source>
</reference>
<evidence type="ECO:0000256" key="6">
    <source>
        <dbReference type="ARBA" id="ARBA00022692"/>
    </source>
</evidence>
<dbReference type="GO" id="GO:0016567">
    <property type="term" value="P:protein ubiquitination"/>
    <property type="evidence" value="ECO:0007669"/>
    <property type="project" value="InterPro"/>
</dbReference>
<dbReference type="Proteomes" id="UP001443914">
    <property type="component" value="Unassembled WGS sequence"/>
</dbReference>
<evidence type="ECO:0000256" key="12">
    <source>
        <dbReference type="ARBA" id="ARBA00023136"/>
    </source>
</evidence>
<evidence type="ECO:0000256" key="2">
    <source>
        <dbReference type="ARBA" id="ARBA00004167"/>
    </source>
</evidence>
<comment type="pathway">
    <text evidence="3">Protein modification; protein ubiquitination.</text>
</comment>
<dbReference type="GO" id="GO:0016020">
    <property type="term" value="C:membrane"/>
    <property type="evidence" value="ECO:0007669"/>
    <property type="project" value="UniProtKB-SubCell"/>
</dbReference>
<evidence type="ECO:0000256" key="3">
    <source>
        <dbReference type="ARBA" id="ARBA00004906"/>
    </source>
</evidence>
<accession>A0AAW1M7M9</accession>
<protein>
    <recommendedName>
        <fullName evidence="4">RING-type E3 ubiquitin transferase</fullName>
        <ecNumber evidence="4">2.3.2.27</ecNumber>
    </recommendedName>
</protein>
<organism evidence="17 18">
    <name type="scientific">Saponaria officinalis</name>
    <name type="common">Common soapwort</name>
    <name type="synonym">Lychnis saponaria</name>
    <dbReference type="NCBI Taxonomy" id="3572"/>
    <lineage>
        <taxon>Eukaryota</taxon>
        <taxon>Viridiplantae</taxon>
        <taxon>Streptophyta</taxon>
        <taxon>Embryophyta</taxon>
        <taxon>Tracheophyta</taxon>
        <taxon>Spermatophyta</taxon>
        <taxon>Magnoliopsida</taxon>
        <taxon>eudicotyledons</taxon>
        <taxon>Gunneridae</taxon>
        <taxon>Pentapetalae</taxon>
        <taxon>Caryophyllales</taxon>
        <taxon>Caryophyllaceae</taxon>
        <taxon>Caryophylleae</taxon>
        <taxon>Saponaria</taxon>
    </lineage>
</organism>
<dbReference type="PANTHER" id="PTHR46913:SF1">
    <property type="entry name" value="RING-H2 FINGER PROTEIN ATL16"/>
    <property type="match status" value="1"/>
</dbReference>
<feature type="domain" description="RING-type" evidence="16">
    <location>
        <begin position="127"/>
        <end position="169"/>
    </location>
</feature>
<evidence type="ECO:0000313" key="17">
    <source>
        <dbReference type="EMBL" id="KAK9742336.1"/>
    </source>
</evidence>
<keyword evidence="7" id="KW-0479">Metal-binding</keyword>
<keyword evidence="11 15" id="KW-1133">Transmembrane helix</keyword>
<dbReference type="SMART" id="SM00184">
    <property type="entry name" value="RING"/>
    <property type="match status" value="1"/>
</dbReference>